<keyword evidence="3 11" id="KW-1134">Transmembrane beta strand</keyword>
<keyword evidence="7" id="KW-0406">Ion transport</keyword>
<evidence type="ECO:0000256" key="4">
    <source>
        <dbReference type="ARBA" id="ARBA00022496"/>
    </source>
</evidence>
<keyword evidence="8 12" id="KW-0798">TonB box</keyword>
<keyword evidence="16" id="KW-1185">Reference proteome</keyword>
<evidence type="ECO:0000256" key="1">
    <source>
        <dbReference type="ARBA" id="ARBA00004571"/>
    </source>
</evidence>
<reference evidence="15" key="1">
    <citation type="submission" date="2020-03" db="EMBL/GenBank/DDBJ databases">
        <authorList>
            <person name="Guo F."/>
        </authorList>
    </citation>
    <scope>NUCLEOTIDE SEQUENCE</scope>
    <source>
        <strain evidence="15">JCM 30134</strain>
    </source>
</reference>
<dbReference type="Pfam" id="PF00593">
    <property type="entry name" value="TonB_dep_Rec_b-barrel"/>
    <property type="match status" value="1"/>
</dbReference>
<keyword evidence="6" id="KW-0408">Iron</keyword>
<dbReference type="Proteomes" id="UP000787472">
    <property type="component" value="Unassembled WGS sequence"/>
</dbReference>
<dbReference type="RefSeq" id="WP_167186565.1">
    <property type="nucleotide sequence ID" value="NZ_JAAONZ010000007.1"/>
</dbReference>
<dbReference type="PROSITE" id="PS52016">
    <property type="entry name" value="TONB_DEPENDENT_REC_3"/>
    <property type="match status" value="1"/>
</dbReference>
<evidence type="ECO:0000259" key="14">
    <source>
        <dbReference type="Pfam" id="PF07715"/>
    </source>
</evidence>
<evidence type="ECO:0000256" key="2">
    <source>
        <dbReference type="ARBA" id="ARBA00022448"/>
    </source>
</evidence>
<dbReference type="GO" id="GO:0006826">
    <property type="term" value="P:iron ion transport"/>
    <property type="evidence" value="ECO:0007669"/>
    <property type="project" value="UniProtKB-KW"/>
</dbReference>
<keyword evidence="15" id="KW-0675">Receptor</keyword>
<organism evidence="15 16">
    <name type="scientific">Pseudomaricurvus hydrocarbonicus</name>
    <dbReference type="NCBI Taxonomy" id="1470433"/>
    <lineage>
        <taxon>Bacteria</taxon>
        <taxon>Pseudomonadati</taxon>
        <taxon>Pseudomonadota</taxon>
        <taxon>Gammaproteobacteria</taxon>
        <taxon>Cellvibrionales</taxon>
        <taxon>Cellvibrionaceae</taxon>
        <taxon>Pseudomaricurvus</taxon>
    </lineage>
</organism>
<dbReference type="Gene3D" id="2.40.170.20">
    <property type="entry name" value="TonB-dependent receptor, beta-barrel domain"/>
    <property type="match status" value="1"/>
</dbReference>
<evidence type="ECO:0000256" key="8">
    <source>
        <dbReference type="ARBA" id="ARBA00023077"/>
    </source>
</evidence>
<dbReference type="PANTHER" id="PTHR32552:SF81">
    <property type="entry name" value="TONB-DEPENDENT OUTER MEMBRANE RECEPTOR"/>
    <property type="match status" value="1"/>
</dbReference>
<evidence type="ECO:0000256" key="10">
    <source>
        <dbReference type="ARBA" id="ARBA00023237"/>
    </source>
</evidence>
<dbReference type="CDD" id="cd01347">
    <property type="entry name" value="ligand_gated_channel"/>
    <property type="match status" value="1"/>
</dbReference>
<evidence type="ECO:0000256" key="3">
    <source>
        <dbReference type="ARBA" id="ARBA00022452"/>
    </source>
</evidence>
<gene>
    <name evidence="15" type="ORF">G8770_11660</name>
</gene>
<evidence type="ECO:0000313" key="15">
    <source>
        <dbReference type="EMBL" id="NHO66201.1"/>
    </source>
</evidence>
<evidence type="ECO:0000256" key="7">
    <source>
        <dbReference type="ARBA" id="ARBA00023065"/>
    </source>
</evidence>
<dbReference type="Pfam" id="PF07715">
    <property type="entry name" value="Plug"/>
    <property type="match status" value="1"/>
</dbReference>
<feature type="domain" description="TonB-dependent receptor plug" evidence="14">
    <location>
        <begin position="64"/>
        <end position="171"/>
    </location>
</feature>
<comment type="caution">
    <text evidence="15">The sequence shown here is derived from an EMBL/GenBank/DDBJ whole genome shotgun (WGS) entry which is preliminary data.</text>
</comment>
<comment type="similarity">
    <text evidence="11 12">Belongs to the TonB-dependent receptor family.</text>
</comment>
<feature type="domain" description="TonB-dependent receptor-like beta-barrel" evidence="13">
    <location>
        <begin position="263"/>
        <end position="725"/>
    </location>
</feature>
<dbReference type="InterPro" id="IPR000531">
    <property type="entry name" value="Beta-barrel_TonB"/>
</dbReference>
<dbReference type="GO" id="GO:0009279">
    <property type="term" value="C:cell outer membrane"/>
    <property type="evidence" value="ECO:0007669"/>
    <property type="project" value="UniProtKB-SubCell"/>
</dbReference>
<proteinExistence type="inferred from homology"/>
<evidence type="ECO:0000256" key="6">
    <source>
        <dbReference type="ARBA" id="ARBA00023004"/>
    </source>
</evidence>
<keyword evidence="9 11" id="KW-0472">Membrane</keyword>
<accession>A0A9E5MHP3</accession>
<dbReference type="PANTHER" id="PTHR32552">
    <property type="entry name" value="FERRICHROME IRON RECEPTOR-RELATED"/>
    <property type="match status" value="1"/>
</dbReference>
<dbReference type="InterPro" id="IPR036942">
    <property type="entry name" value="Beta-barrel_TonB_sf"/>
</dbReference>
<dbReference type="AlphaFoldDB" id="A0A9E5MHP3"/>
<keyword evidence="2 11" id="KW-0813">Transport</keyword>
<keyword evidence="10 11" id="KW-0998">Cell outer membrane</keyword>
<evidence type="ECO:0000256" key="12">
    <source>
        <dbReference type="RuleBase" id="RU003357"/>
    </source>
</evidence>
<sequence length="760" mass="83254">MASITITHEEIKPMKTISWKTKTNFVLQAAISSVLLPSAATIQAAEAYTLEEVVVTAQKRAERLIEVPISISTISAESIQQTGIKELKEMGDLTPNLQISQSSDFNSRITIRGVGADSRNIGFDSRVGVYLDGVYMGQSPAANQGLVDLDQVEVLRGPQGTLFGKNTVAGAISLISKKPGDEFEGSLGVNVGNYNNRELQGSVNLPLTDDTSMNVSANKTTRDGYIKNLFNGDKVNERDVVSGRVHLRSDLTPALEMNVSADYLTQDRLGFNGEPLTDTFGLFMPVSGNDKYEIYQNKSLNEDKTLKGGAVTFDYELDNGYSLKSITAYRSTEIIYDAEPDYSAADFLNVFYADSYKQTTQEFQLISPNESNFKYVLGVYYFQQDSQTDRVANGGYGEVPYLGLTMANFGIDASQAVVDIDGAVDTESYAVFANGTYDLTERLTLGVGFRYSEETKEVDWSIDGTNSGAFDIATTRVDDSRTDKSFAPSLSLNYALFEDSYIYARASTGFKSGGYNLDFINTSQVEAGIEFDEETVMSYEIGYKTEFPQQNVRLNMALFYSEFDDYQVNQYVDLGGGRTALSITNAATVITQGFEMDLTYQPTANLQLTAALGLLDATFDSFPGGGSEGSDASGNDLPYAPKVTASLSGQYYYPLPSLGASLLLRADYSYTDEYYITINNDEDYGLLDGSTVDFGQLDSYGTVSARIGLEDDGGSWAVSLWGRNLTDSQHLDFSNRDFFGTILGGYAMPRTYGVEAKYNF</sequence>
<protein>
    <submittedName>
        <fullName evidence="15">TonB-dependent receptor</fullName>
    </submittedName>
</protein>
<name>A0A9E5MHP3_9GAMM</name>
<evidence type="ECO:0000256" key="9">
    <source>
        <dbReference type="ARBA" id="ARBA00023136"/>
    </source>
</evidence>
<evidence type="ECO:0000256" key="11">
    <source>
        <dbReference type="PROSITE-ProRule" id="PRU01360"/>
    </source>
</evidence>
<evidence type="ECO:0000256" key="5">
    <source>
        <dbReference type="ARBA" id="ARBA00022692"/>
    </source>
</evidence>
<keyword evidence="5 11" id="KW-0812">Transmembrane</keyword>
<comment type="subcellular location">
    <subcellularLocation>
        <location evidence="1 11">Cell outer membrane</location>
        <topology evidence="1 11">Multi-pass membrane protein</topology>
    </subcellularLocation>
</comment>
<keyword evidence="4" id="KW-0410">Iron transport</keyword>
<dbReference type="SUPFAM" id="SSF56935">
    <property type="entry name" value="Porins"/>
    <property type="match status" value="1"/>
</dbReference>
<evidence type="ECO:0000259" key="13">
    <source>
        <dbReference type="Pfam" id="PF00593"/>
    </source>
</evidence>
<evidence type="ECO:0000313" key="16">
    <source>
        <dbReference type="Proteomes" id="UP000787472"/>
    </source>
</evidence>
<dbReference type="EMBL" id="JAAONZ010000007">
    <property type="protein sequence ID" value="NHO66201.1"/>
    <property type="molecule type" value="Genomic_DNA"/>
</dbReference>
<dbReference type="InterPro" id="IPR012910">
    <property type="entry name" value="Plug_dom"/>
</dbReference>
<dbReference type="InterPro" id="IPR039426">
    <property type="entry name" value="TonB-dep_rcpt-like"/>
</dbReference>